<evidence type="ECO:0000313" key="2">
    <source>
        <dbReference type="Proteomes" id="UP000006001"/>
    </source>
</evidence>
<organism evidence="1 2">
    <name type="scientific">Slackia exigua (strain ATCC 700122 / DSM 15923 / CIP 105133 / JCM 11022 / KCTC 5966 / S-7)</name>
    <dbReference type="NCBI Taxonomy" id="649764"/>
    <lineage>
        <taxon>Bacteria</taxon>
        <taxon>Bacillati</taxon>
        <taxon>Actinomycetota</taxon>
        <taxon>Coriobacteriia</taxon>
        <taxon>Eggerthellales</taxon>
        <taxon>Eggerthellaceae</taxon>
        <taxon>Slackia</taxon>
    </lineage>
</organism>
<dbReference type="EMBL" id="ACUX02000004">
    <property type="protein sequence ID" value="EEZ62151.1"/>
    <property type="molecule type" value="Genomic_DNA"/>
</dbReference>
<accession>D0WEL3</accession>
<evidence type="ECO:0000313" key="1">
    <source>
        <dbReference type="EMBL" id="EEZ62151.1"/>
    </source>
</evidence>
<reference evidence="1" key="1">
    <citation type="submission" date="2009-10" db="EMBL/GenBank/DDBJ databases">
        <authorList>
            <person name="Weinstock G."/>
            <person name="Sodergren E."/>
            <person name="Clifton S."/>
            <person name="Fulton L."/>
            <person name="Fulton B."/>
            <person name="Courtney L."/>
            <person name="Fronick C."/>
            <person name="Harrison M."/>
            <person name="Strong C."/>
            <person name="Farmer C."/>
            <person name="Delahaunty K."/>
            <person name="Markovic C."/>
            <person name="Hall O."/>
            <person name="Minx P."/>
            <person name="Tomlinson C."/>
            <person name="Mitreva M."/>
            <person name="Nelson J."/>
            <person name="Hou S."/>
            <person name="Wollam A."/>
            <person name="Pepin K.H."/>
            <person name="Johnson M."/>
            <person name="Bhonagiri V."/>
            <person name="Nash W.E."/>
            <person name="Warren W."/>
            <person name="Chinwalla A."/>
            <person name="Mardis E.R."/>
            <person name="Wilson R.K."/>
        </authorList>
    </citation>
    <scope>NUCLEOTIDE SEQUENCE [LARGE SCALE GENOMIC DNA]</scope>
    <source>
        <strain evidence="1">ATCC 700122</strain>
    </source>
</reference>
<proteinExistence type="predicted"/>
<gene>
    <name evidence="1" type="ORF">HMPREF0762_00243</name>
</gene>
<dbReference type="AlphaFoldDB" id="D0WEL3"/>
<keyword evidence="2" id="KW-1185">Reference proteome</keyword>
<protein>
    <submittedName>
        <fullName evidence="1">Uncharacterized protein</fullName>
    </submittedName>
</protein>
<dbReference type="Proteomes" id="UP000006001">
    <property type="component" value="Unassembled WGS sequence"/>
</dbReference>
<dbReference type="HOGENOM" id="CLU_2994312_0_0_11"/>
<comment type="caution">
    <text evidence="1">The sequence shown here is derived from an EMBL/GenBank/DDBJ whole genome shotgun (WGS) entry which is preliminary data.</text>
</comment>
<sequence length="57" mass="6342">MPIRQKCPRDARGEGGLGAYCTVRFARTTGGSSGAAFCTERKRSHGQGIQFRRRLER</sequence>
<name>D0WEL3_SLAES</name>